<evidence type="ECO:0000256" key="1">
    <source>
        <dbReference type="ARBA" id="ARBA00008558"/>
    </source>
</evidence>
<name>A0A059EA71_9PROT</name>
<comment type="similarity">
    <text evidence="1">Belongs to the N-acylglucosamine 2-epimerase family.</text>
</comment>
<sequence length="380" mass="40931">MSKSALRRRAKEARHWLFDACFPLWSERGLNESGLFVDALSLDHTPLAGDTVLVSTQARQTSVFAQAGRLGWKPDTARDLVEDGVRTLSGLARRDDGLIGRALLADASALSDQTPYLGDLAASLHALALSSEMLEDGSGVIASVRALLDSLDRRMKDRTNGGYAEMLPMMATRQQAPHMRLLEACLALQRADPEGDHLARASDLVTLFHEKFTAGPGGLLGEEFGPDWSAPEGDPARLVAPSHQFQWVWLLGAFASAQSESMAPIAGRLYSFATGTLDEEGRTLQQVSRDGGAQDSGRQTSAQTEALRAHLTMLEMTDDDAVAAAACTSFDILMDEHLTPEGGWIDAYDGDGHIISNSMPAATGHDVVRAFSELIRVMNA</sequence>
<dbReference type="GO" id="GO:0005975">
    <property type="term" value="P:carbohydrate metabolic process"/>
    <property type="evidence" value="ECO:0007669"/>
    <property type="project" value="InterPro"/>
</dbReference>
<dbReference type="Gene3D" id="1.50.10.10">
    <property type="match status" value="1"/>
</dbReference>
<keyword evidence="2" id="KW-0413">Isomerase</keyword>
<keyword evidence="4" id="KW-1185">Reference proteome</keyword>
<dbReference type="InterPro" id="IPR008928">
    <property type="entry name" value="6-hairpin_glycosidase_sf"/>
</dbReference>
<protein>
    <recommendedName>
        <fullName evidence="5">N-acylglucosamine 2-epimerase</fullName>
    </recommendedName>
</protein>
<dbReference type="InterPro" id="IPR010819">
    <property type="entry name" value="AGE/CE"/>
</dbReference>
<dbReference type="OrthoDB" id="9806359at2"/>
<evidence type="ECO:0000313" key="3">
    <source>
        <dbReference type="EMBL" id="KCZ64553.1"/>
    </source>
</evidence>
<evidence type="ECO:0000313" key="4">
    <source>
        <dbReference type="Proteomes" id="UP000024547"/>
    </source>
</evidence>
<dbReference type="SUPFAM" id="SSF48208">
    <property type="entry name" value="Six-hairpin glycosidases"/>
    <property type="match status" value="1"/>
</dbReference>
<proteinExistence type="inferred from homology"/>
<dbReference type="PATRIC" id="fig|1280948.3.peg.887"/>
<dbReference type="InterPro" id="IPR012341">
    <property type="entry name" value="6hp_glycosidase-like_sf"/>
</dbReference>
<dbReference type="Proteomes" id="UP000024547">
    <property type="component" value="Unassembled WGS sequence"/>
</dbReference>
<gene>
    <name evidence="3" type="ORF">HY36_13240</name>
</gene>
<evidence type="ECO:0008006" key="5">
    <source>
        <dbReference type="Google" id="ProtNLM"/>
    </source>
</evidence>
<dbReference type="EMBL" id="AWFH01000003">
    <property type="protein sequence ID" value="KCZ64553.1"/>
    <property type="molecule type" value="Genomic_DNA"/>
</dbReference>
<evidence type="ECO:0000256" key="2">
    <source>
        <dbReference type="ARBA" id="ARBA00023235"/>
    </source>
</evidence>
<dbReference type="STRING" id="1280948.HY36_13240"/>
<dbReference type="RefSeq" id="WP_051602498.1">
    <property type="nucleotide sequence ID" value="NZ_AWFH01000003.1"/>
</dbReference>
<accession>A0A059EA71</accession>
<reference evidence="3 4" key="1">
    <citation type="journal article" date="2014" name="Antonie Van Leeuwenhoek">
        <title>Hyphomonas beringensis sp. nov. and Hyphomonas chukchiensis sp. nov., isolated from surface seawater of the Bering Sea and Chukchi Sea.</title>
        <authorList>
            <person name="Li C."/>
            <person name="Lai Q."/>
            <person name="Li G."/>
            <person name="Dong C."/>
            <person name="Wang J."/>
            <person name="Liao Y."/>
            <person name="Shao Z."/>
        </authorList>
    </citation>
    <scope>NUCLEOTIDE SEQUENCE [LARGE SCALE GENOMIC DNA]</scope>
    <source>
        <strain evidence="3 4">22II1-22F38</strain>
    </source>
</reference>
<dbReference type="AlphaFoldDB" id="A0A059EA71"/>
<organism evidence="3 4">
    <name type="scientific">Hyphomonas atlantica</name>
    <dbReference type="NCBI Taxonomy" id="1280948"/>
    <lineage>
        <taxon>Bacteria</taxon>
        <taxon>Pseudomonadati</taxon>
        <taxon>Pseudomonadota</taxon>
        <taxon>Alphaproteobacteria</taxon>
        <taxon>Hyphomonadales</taxon>
        <taxon>Hyphomonadaceae</taxon>
        <taxon>Hyphomonas</taxon>
    </lineage>
</organism>
<dbReference type="GO" id="GO:0016853">
    <property type="term" value="F:isomerase activity"/>
    <property type="evidence" value="ECO:0007669"/>
    <property type="project" value="UniProtKB-KW"/>
</dbReference>
<dbReference type="eggNOG" id="COG2942">
    <property type="taxonomic scope" value="Bacteria"/>
</dbReference>
<dbReference type="PANTHER" id="PTHR15108">
    <property type="entry name" value="N-ACYLGLUCOSAMINE-2-EPIMERASE"/>
    <property type="match status" value="1"/>
</dbReference>
<dbReference type="Pfam" id="PF07221">
    <property type="entry name" value="GlcNAc_2-epim"/>
    <property type="match status" value="1"/>
</dbReference>
<comment type="caution">
    <text evidence="3">The sequence shown here is derived from an EMBL/GenBank/DDBJ whole genome shotgun (WGS) entry which is preliminary data.</text>
</comment>